<evidence type="ECO:0000256" key="6">
    <source>
        <dbReference type="SAM" id="Phobius"/>
    </source>
</evidence>
<evidence type="ECO:0000256" key="4">
    <source>
        <dbReference type="ARBA" id="ARBA00022989"/>
    </source>
</evidence>
<evidence type="ECO:0000256" key="1">
    <source>
        <dbReference type="ARBA" id="ARBA00004651"/>
    </source>
</evidence>
<dbReference type="PANTHER" id="PTHR33406">
    <property type="entry name" value="MEMBRANE PROTEIN MJ1562-RELATED"/>
    <property type="match status" value="1"/>
</dbReference>
<evidence type="ECO:0000259" key="7">
    <source>
        <dbReference type="PROSITE" id="PS50156"/>
    </source>
</evidence>
<name>A0ABV9LVK3_9ALTE</name>
<sequence length="772" mass="84096">MNAFINTLEKGVFRNRAVLISIFTVITFFLAYQASQLKLDAGFTKNIPLNHEYMQTYIKHKENFGGANNILVSVCDTESDIFNTSFFDTLKNVHDQVFFINGVNRSLVVSLFAPSTRFTEIVEGGFSGGPVIPADFNSNNPAALELVRKNIDKAGIVGRQVSNDFTCAMVTAQLLDIDPETGEPLDTLAIAQELETQLRGQYETDRISIHIIGFAKMIGDVANGAKDVVMFFAIAIAITAIMVFFFCRSIMLTVLPLACSFIAVVWQLGLLTVFGFGMDPMSILVPFLVFAIGVSHGVQMINSVGKRAAQGMDVKVAAQHAFRTLLIPGGIALLSDTVGFMTLLVIDIGIIRELAITASMGVAVIILTNLLLLPVLMSYVTLTDNNKARYQAKNKDSAMWQWVANCASGKTALVIVGITTVLFVWGFNQAQSLKIGDLHAGAPALHEDSRYNQDTFLITDKYEITVDYISVIVEGPESACTDFNFMSAIDDFQWRMRNIDGVQSAISLASVAKQVNAGYNEGNPKWQVLPRNQATMVQAVSRVPTSSGLLNADCSAMPVILFMEDHKAETINTVVNAVKEIRDSYNNNELSFKLASGPVGVMAATNEAVESSQDPMLYYVFGAVIALCLISFRSLRATLAVVVPLYVVSVLAQALMTYLQIGLTVSTLPVIALGVGIGVDYGIYILSTMNSRLRNGESVKQAYYAALQERGSAVLFTGITLAIGVSTWVFSSLKFQMDMGILLTFMFVVNMLGAIIVLPAIARLLWFKSGEK</sequence>
<feature type="transmembrane region" description="Helical" evidence="6">
    <location>
        <begin position="402"/>
        <end position="427"/>
    </location>
</feature>
<feature type="domain" description="SSD" evidence="7">
    <location>
        <begin position="635"/>
        <end position="764"/>
    </location>
</feature>
<dbReference type="EMBL" id="JBHSGU010000002">
    <property type="protein sequence ID" value="MFC4699468.1"/>
    <property type="molecule type" value="Genomic_DNA"/>
</dbReference>
<keyword evidence="3 6" id="KW-0812">Transmembrane</keyword>
<dbReference type="SUPFAM" id="SSF82866">
    <property type="entry name" value="Multidrug efflux transporter AcrB transmembrane domain"/>
    <property type="match status" value="2"/>
</dbReference>
<organism evidence="8 9">
    <name type="scientific">Glaciecola siphonariae</name>
    <dbReference type="NCBI Taxonomy" id="521012"/>
    <lineage>
        <taxon>Bacteria</taxon>
        <taxon>Pseudomonadati</taxon>
        <taxon>Pseudomonadota</taxon>
        <taxon>Gammaproteobacteria</taxon>
        <taxon>Alteromonadales</taxon>
        <taxon>Alteromonadaceae</taxon>
        <taxon>Glaciecola</taxon>
    </lineage>
</organism>
<feature type="transmembrane region" description="Helical" evidence="6">
    <location>
        <begin position="739"/>
        <end position="766"/>
    </location>
</feature>
<accession>A0ABV9LVK3</accession>
<dbReference type="Pfam" id="PF03176">
    <property type="entry name" value="MMPL"/>
    <property type="match status" value="2"/>
</dbReference>
<evidence type="ECO:0000256" key="5">
    <source>
        <dbReference type="ARBA" id="ARBA00023136"/>
    </source>
</evidence>
<feature type="transmembrane region" description="Helical" evidence="6">
    <location>
        <begin position="713"/>
        <end position="733"/>
    </location>
</feature>
<protein>
    <submittedName>
        <fullName evidence="8">RND family transporter</fullName>
    </submittedName>
</protein>
<keyword evidence="2" id="KW-1003">Cell membrane</keyword>
<evidence type="ECO:0000256" key="2">
    <source>
        <dbReference type="ARBA" id="ARBA00022475"/>
    </source>
</evidence>
<comment type="subcellular location">
    <subcellularLocation>
        <location evidence="1">Cell membrane</location>
        <topology evidence="1">Multi-pass membrane protein</topology>
    </subcellularLocation>
</comment>
<feature type="transmembrane region" description="Helical" evidence="6">
    <location>
        <begin position="616"/>
        <end position="632"/>
    </location>
</feature>
<evidence type="ECO:0000313" key="9">
    <source>
        <dbReference type="Proteomes" id="UP001595897"/>
    </source>
</evidence>
<feature type="transmembrane region" description="Helical" evidence="6">
    <location>
        <begin position="283"/>
        <end position="304"/>
    </location>
</feature>
<dbReference type="InterPro" id="IPR004869">
    <property type="entry name" value="MMPL_dom"/>
</dbReference>
<keyword evidence="9" id="KW-1185">Reference proteome</keyword>
<comment type="caution">
    <text evidence="8">The sequence shown here is derived from an EMBL/GenBank/DDBJ whole genome shotgun (WGS) entry which is preliminary data.</text>
</comment>
<feature type="transmembrane region" description="Helical" evidence="6">
    <location>
        <begin position="325"/>
        <end position="346"/>
    </location>
</feature>
<dbReference type="Gene3D" id="1.20.1640.10">
    <property type="entry name" value="Multidrug efflux transporter AcrB transmembrane domain"/>
    <property type="match status" value="2"/>
</dbReference>
<feature type="transmembrane region" description="Helical" evidence="6">
    <location>
        <begin position="254"/>
        <end position="277"/>
    </location>
</feature>
<gene>
    <name evidence="8" type="ORF">ACFO4O_04765</name>
</gene>
<feature type="domain" description="SSD" evidence="7">
    <location>
        <begin position="252"/>
        <end position="379"/>
    </location>
</feature>
<reference evidence="9" key="1">
    <citation type="journal article" date="2019" name="Int. J. Syst. Evol. Microbiol.">
        <title>The Global Catalogue of Microorganisms (GCM) 10K type strain sequencing project: providing services to taxonomists for standard genome sequencing and annotation.</title>
        <authorList>
            <consortium name="The Broad Institute Genomics Platform"/>
            <consortium name="The Broad Institute Genome Sequencing Center for Infectious Disease"/>
            <person name="Wu L."/>
            <person name="Ma J."/>
        </authorList>
    </citation>
    <scope>NUCLEOTIDE SEQUENCE [LARGE SCALE GENOMIC DNA]</scope>
    <source>
        <strain evidence="9">KACC 12507</strain>
    </source>
</reference>
<dbReference type="PANTHER" id="PTHR33406:SF10">
    <property type="entry name" value="SSD DOMAIN-CONTAINING PROTEIN"/>
    <property type="match status" value="1"/>
</dbReference>
<keyword evidence="5 6" id="KW-0472">Membrane</keyword>
<feature type="transmembrane region" description="Helical" evidence="6">
    <location>
        <begin position="639"/>
        <end position="661"/>
    </location>
</feature>
<dbReference type="InterPro" id="IPR050545">
    <property type="entry name" value="Mycobact_MmpL"/>
</dbReference>
<dbReference type="RefSeq" id="WP_382406214.1">
    <property type="nucleotide sequence ID" value="NZ_JBHSGU010000002.1"/>
</dbReference>
<dbReference type="InterPro" id="IPR000731">
    <property type="entry name" value="SSD"/>
</dbReference>
<feature type="transmembrane region" description="Helical" evidence="6">
    <location>
        <begin position="12"/>
        <end position="32"/>
    </location>
</feature>
<feature type="transmembrane region" description="Helical" evidence="6">
    <location>
        <begin position="667"/>
        <end position="686"/>
    </location>
</feature>
<evidence type="ECO:0000313" key="8">
    <source>
        <dbReference type="EMBL" id="MFC4699468.1"/>
    </source>
</evidence>
<feature type="transmembrane region" description="Helical" evidence="6">
    <location>
        <begin position="228"/>
        <end position="247"/>
    </location>
</feature>
<evidence type="ECO:0000256" key="3">
    <source>
        <dbReference type="ARBA" id="ARBA00022692"/>
    </source>
</evidence>
<dbReference type="Proteomes" id="UP001595897">
    <property type="component" value="Unassembled WGS sequence"/>
</dbReference>
<proteinExistence type="predicted"/>
<dbReference type="PROSITE" id="PS50156">
    <property type="entry name" value="SSD"/>
    <property type="match status" value="2"/>
</dbReference>
<keyword evidence="4 6" id="KW-1133">Transmembrane helix</keyword>
<feature type="transmembrane region" description="Helical" evidence="6">
    <location>
        <begin position="358"/>
        <end position="382"/>
    </location>
</feature>